<dbReference type="AlphaFoldDB" id="A0AA38IIZ4"/>
<dbReference type="InterPro" id="IPR038717">
    <property type="entry name" value="Tc1-like_DDE_dom"/>
</dbReference>
<evidence type="ECO:0000313" key="3">
    <source>
        <dbReference type="Proteomes" id="UP001168821"/>
    </source>
</evidence>
<protein>
    <recommendedName>
        <fullName evidence="1">Tc1-like transposase DDE domain-containing protein</fullName>
    </recommendedName>
</protein>
<accession>A0AA38IIZ4</accession>
<dbReference type="PANTHER" id="PTHR33939">
    <property type="entry name" value="PROTEIN CBG22215"/>
    <property type="match status" value="1"/>
</dbReference>
<feature type="domain" description="Tc1-like transposase DDE" evidence="1">
    <location>
        <begin position="55"/>
        <end position="221"/>
    </location>
</feature>
<dbReference type="GO" id="GO:0003676">
    <property type="term" value="F:nucleic acid binding"/>
    <property type="evidence" value="ECO:0007669"/>
    <property type="project" value="InterPro"/>
</dbReference>
<reference evidence="2" key="1">
    <citation type="journal article" date="2023" name="G3 (Bethesda)">
        <title>Whole genome assemblies of Zophobas morio and Tenebrio molitor.</title>
        <authorList>
            <person name="Kaur S."/>
            <person name="Stinson S.A."/>
            <person name="diCenzo G.C."/>
        </authorList>
    </citation>
    <scope>NUCLEOTIDE SEQUENCE</scope>
    <source>
        <strain evidence="2">QUZm001</strain>
    </source>
</reference>
<dbReference type="Pfam" id="PF13358">
    <property type="entry name" value="DDE_3"/>
    <property type="match status" value="1"/>
</dbReference>
<gene>
    <name evidence="2" type="ORF">Zmor_015214</name>
</gene>
<dbReference type="Gene3D" id="3.30.420.10">
    <property type="entry name" value="Ribonuclease H-like superfamily/Ribonuclease H"/>
    <property type="match status" value="1"/>
</dbReference>
<comment type="caution">
    <text evidence="2">The sequence shown here is derived from an EMBL/GenBank/DDBJ whole genome shotgun (WGS) entry which is preliminary data.</text>
</comment>
<proteinExistence type="predicted"/>
<dbReference type="PANTHER" id="PTHR33939:SF1">
    <property type="entry name" value="DUF4371 DOMAIN-CONTAINING PROTEIN"/>
    <property type="match status" value="1"/>
</dbReference>
<dbReference type="InterPro" id="IPR036397">
    <property type="entry name" value="RNaseH_sf"/>
</dbReference>
<evidence type="ECO:0000259" key="1">
    <source>
        <dbReference type="Pfam" id="PF13358"/>
    </source>
</evidence>
<dbReference type="EMBL" id="JALNTZ010000004">
    <property type="protein sequence ID" value="KAJ3656116.1"/>
    <property type="molecule type" value="Genomic_DNA"/>
</dbReference>
<dbReference type="Proteomes" id="UP001168821">
    <property type="component" value="Unassembled WGS sequence"/>
</dbReference>
<sequence>MESERIVRWSIEYLNKIAEFREDHKNIVYLDETWFDTHDIKIKGVSGGSRKCVMNVPSRRGKRVIILHAGGANGWLKNGLLISVKNSKDSNADYHENMSAALFEEWMQHQLFPNLPEGSIIVMDNAPSHSRLAEKIPNSSTRKADIVSFIRNKNIDIPESAKTRKDLLGIVSKYNFSKTYAVEELAKSHGFQILRLPPYFCIFNPIELIWSQLKRKVRKCNDHPESSPKVVELIRAKVETISPEVWRNCINHVESIEQTFRTTPT</sequence>
<organism evidence="2 3">
    <name type="scientific">Zophobas morio</name>
    <dbReference type="NCBI Taxonomy" id="2755281"/>
    <lineage>
        <taxon>Eukaryota</taxon>
        <taxon>Metazoa</taxon>
        <taxon>Ecdysozoa</taxon>
        <taxon>Arthropoda</taxon>
        <taxon>Hexapoda</taxon>
        <taxon>Insecta</taxon>
        <taxon>Pterygota</taxon>
        <taxon>Neoptera</taxon>
        <taxon>Endopterygota</taxon>
        <taxon>Coleoptera</taxon>
        <taxon>Polyphaga</taxon>
        <taxon>Cucujiformia</taxon>
        <taxon>Tenebrionidae</taxon>
        <taxon>Zophobas</taxon>
    </lineage>
</organism>
<evidence type="ECO:0000313" key="2">
    <source>
        <dbReference type="EMBL" id="KAJ3656116.1"/>
    </source>
</evidence>
<name>A0AA38IIZ4_9CUCU</name>
<keyword evidence="3" id="KW-1185">Reference proteome</keyword>